<dbReference type="AlphaFoldDB" id="A0A5B7STB9"/>
<dbReference type="OrthoDB" id="1448172at2"/>
<dbReference type="Proteomes" id="UP000310017">
    <property type="component" value="Chromosome"/>
</dbReference>
<dbReference type="RefSeq" id="WP_138854253.1">
    <property type="nucleotide sequence ID" value="NZ_CP040710.1"/>
</dbReference>
<evidence type="ECO:0000313" key="2">
    <source>
        <dbReference type="Proteomes" id="UP000310017"/>
    </source>
</evidence>
<reference evidence="1 2" key="1">
    <citation type="submission" date="2019-05" db="EMBL/GenBank/DDBJ databases">
        <title>Genome sequencing of F202Z8.</title>
        <authorList>
            <person name="Kwon Y.M."/>
        </authorList>
    </citation>
    <scope>NUCLEOTIDE SEQUENCE [LARGE SCALE GENOMIC DNA]</scope>
    <source>
        <strain evidence="1 2">F202Z8</strain>
    </source>
</reference>
<accession>A0A5B7STB9</accession>
<organism evidence="1 2">
    <name type="scientific">Aggregatimonas sangjinii</name>
    <dbReference type="NCBI Taxonomy" id="2583587"/>
    <lineage>
        <taxon>Bacteria</taxon>
        <taxon>Pseudomonadati</taxon>
        <taxon>Bacteroidota</taxon>
        <taxon>Flavobacteriia</taxon>
        <taxon>Flavobacteriales</taxon>
        <taxon>Flavobacteriaceae</taxon>
        <taxon>Aggregatimonas</taxon>
    </lineage>
</organism>
<proteinExistence type="predicted"/>
<keyword evidence="2" id="KW-1185">Reference proteome</keyword>
<dbReference type="KEGG" id="asag:FGM00_18010"/>
<gene>
    <name evidence="1" type="ORF">FGM00_18010</name>
</gene>
<sequence length="77" mass="9134">MTTYIAQFHAVHNRIEIAQQSCFIWRQESGEIDNHLLEEKIKRESSIHFYKMLVEGQQEITFEDITVKVWSTETFSG</sequence>
<dbReference type="EMBL" id="CP040710">
    <property type="protein sequence ID" value="QCX01916.1"/>
    <property type="molecule type" value="Genomic_DNA"/>
</dbReference>
<evidence type="ECO:0000313" key="1">
    <source>
        <dbReference type="EMBL" id="QCX01916.1"/>
    </source>
</evidence>
<protein>
    <submittedName>
        <fullName evidence="1">GTP-binding protein LepA</fullName>
    </submittedName>
</protein>
<name>A0A5B7STB9_9FLAO</name>